<dbReference type="PANTHER" id="PTHR43712">
    <property type="entry name" value="PUTATIVE (AFU_ORTHOLOGUE AFUA_4G14580)-RELATED"/>
    <property type="match status" value="1"/>
</dbReference>
<proteinExistence type="predicted"/>
<dbReference type="EMBL" id="JADGJQ010000022">
    <property type="protein sequence ID" value="KAJ3179197.1"/>
    <property type="molecule type" value="Genomic_DNA"/>
</dbReference>
<dbReference type="PIRSF" id="PIRSF005739">
    <property type="entry name" value="O-mtase"/>
    <property type="match status" value="1"/>
</dbReference>
<dbReference type="Pfam" id="PF00891">
    <property type="entry name" value="Methyltransf_2"/>
    <property type="match status" value="1"/>
</dbReference>
<dbReference type="CDD" id="cd02440">
    <property type="entry name" value="AdoMet_MTases"/>
    <property type="match status" value="1"/>
</dbReference>
<comment type="caution">
    <text evidence="7">The sequence shown here is derived from an EMBL/GenBank/DDBJ whole genome shotgun (WGS) entry which is preliminary data.</text>
</comment>
<reference evidence="7" key="1">
    <citation type="submission" date="2020-05" db="EMBL/GenBank/DDBJ databases">
        <title>Phylogenomic resolution of chytrid fungi.</title>
        <authorList>
            <person name="Stajich J.E."/>
            <person name="Amses K."/>
            <person name="Simmons R."/>
            <person name="Seto K."/>
            <person name="Myers J."/>
            <person name="Bonds A."/>
            <person name="Quandt C.A."/>
            <person name="Barry K."/>
            <person name="Liu P."/>
            <person name="Grigoriev I."/>
            <person name="Longcore J.E."/>
            <person name="James T.Y."/>
        </authorList>
    </citation>
    <scope>NUCLEOTIDE SEQUENCE</scope>
    <source>
        <strain evidence="7">JEL0379</strain>
    </source>
</reference>
<evidence type="ECO:0000256" key="3">
    <source>
        <dbReference type="ARBA" id="ARBA00022691"/>
    </source>
</evidence>
<dbReference type="GO" id="GO:0032259">
    <property type="term" value="P:methylation"/>
    <property type="evidence" value="ECO:0007669"/>
    <property type="project" value="UniProtKB-KW"/>
</dbReference>
<keyword evidence="8" id="KW-1185">Reference proteome</keyword>
<keyword evidence="1" id="KW-0489">Methyltransferase</keyword>
<dbReference type="Proteomes" id="UP001212152">
    <property type="component" value="Unassembled WGS sequence"/>
</dbReference>
<evidence type="ECO:0000313" key="7">
    <source>
        <dbReference type="EMBL" id="KAJ3179197.1"/>
    </source>
</evidence>
<dbReference type="AlphaFoldDB" id="A0AAD5TKG4"/>
<dbReference type="InterPro" id="IPR016461">
    <property type="entry name" value="COMT-like"/>
</dbReference>
<dbReference type="InterPro" id="IPR036388">
    <property type="entry name" value="WH-like_DNA-bd_sf"/>
</dbReference>
<dbReference type="PROSITE" id="PS51683">
    <property type="entry name" value="SAM_OMT_II"/>
    <property type="match status" value="1"/>
</dbReference>
<evidence type="ECO:0000256" key="2">
    <source>
        <dbReference type="ARBA" id="ARBA00022679"/>
    </source>
</evidence>
<evidence type="ECO:0000313" key="8">
    <source>
        <dbReference type="Proteomes" id="UP001212152"/>
    </source>
</evidence>
<dbReference type="SUPFAM" id="SSF53335">
    <property type="entry name" value="S-adenosyl-L-methionine-dependent methyltransferases"/>
    <property type="match status" value="1"/>
</dbReference>
<gene>
    <name evidence="7" type="ORF">HDU87_003156</name>
</gene>
<evidence type="ECO:0000259" key="6">
    <source>
        <dbReference type="Pfam" id="PF08100"/>
    </source>
</evidence>
<keyword evidence="2" id="KW-0808">Transferase</keyword>
<evidence type="ECO:0000256" key="4">
    <source>
        <dbReference type="PIRSR" id="PIRSR005739-1"/>
    </source>
</evidence>
<keyword evidence="3" id="KW-0949">S-adenosyl-L-methionine</keyword>
<feature type="domain" description="O-methyltransferase dimerisation" evidence="6">
    <location>
        <begin position="21"/>
        <end position="82"/>
    </location>
</feature>
<feature type="active site" description="Proton acceptor" evidence="4">
    <location>
        <position position="280"/>
    </location>
</feature>
<sequence length="374" mass="41231">MSSPHPAMTFLGNDTLVYDHLMANRRTALLMVAVKLKLFTRIADSVPATMTAKQLATEHGLSLRGADAMLVGLCSMGLLHRLPAAEAGQSSSSLSTDFTYSESYRLSLQAERQLVTHKSTYLGHLINMDSIGYLTPDNLLKSLQADKPQVHGENTDPWEKQEQSKELNTMFTLGMRSISIVAATALRQQAETFAHQKVVLDVGAGPGVHIAEVLKEWPAMRAIYFELPQVCKINRPYLQEQGVLDRIEMVEGSMFTDPYPTHHKASGAAVDTVLLSQILHDWPIHVGCTLLQKAFTALQSGGLLVIHEKLLANDRSGPVSTAMVSIDMLFWTEGQQFTAEQLHAMLHAAGFEQPKTIPTVEYWSITVARKPLTS</sequence>
<dbReference type="InterPro" id="IPR012967">
    <property type="entry name" value="COMT_dimerisation"/>
</dbReference>
<accession>A0AAD5TKG4</accession>
<dbReference type="GO" id="GO:0008171">
    <property type="term" value="F:O-methyltransferase activity"/>
    <property type="evidence" value="ECO:0007669"/>
    <property type="project" value="InterPro"/>
</dbReference>
<dbReference type="GO" id="GO:0046983">
    <property type="term" value="F:protein dimerization activity"/>
    <property type="evidence" value="ECO:0007669"/>
    <property type="project" value="InterPro"/>
</dbReference>
<organism evidence="7 8">
    <name type="scientific">Geranomyces variabilis</name>
    <dbReference type="NCBI Taxonomy" id="109894"/>
    <lineage>
        <taxon>Eukaryota</taxon>
        <taxon>Fungi</taxon>
        <taxon>Fungi incertae sedis</taxon>
        <taxon>Chytridiomycota</taxon>
        <taxon>Chytridiomycota incertae sedis</taxon>
        <taxon>Chytridiomycetes</taxon>
        <taxon>Spizellomycetales</taxon>
        <taxon>Powellomycetaceae</taxon>
        <taxon>Geranomyces</taxon>
    </lineage>
</organism>
<name>A0AAD5TKG4_9FUNG</name>
<feature type="domain" description="O-methyltransferase C-terminal" evidence="5">
    <location>
        <begin position="149"/>
        <end position="352"/>
    </location>
</feature>
<dbReference type="InterPro" id="IPR029063">
    <property type="entry name" value="SAM-dependent_MTases_sf"/>
</dbReference>
<evidence type="ECO:0000256" key="1">
    <source>
        <dbReference type="ARBA" id="ARBA00022603"/>
    </source>
</evidence>
<dbReference type="PANTHER" id="PTHR43712:SF2">
    <property type="entry name" value="O-METHYLTRANSFERASE CICE"/>
    <property type="match status" value="1"/>
</dbReference>
<dbReference type="Gene3D" id="1.10.10.10">
    <property type="entry name" value="Winged helix-like DNA-binding domain superfamily/Winged helix DNA-binding domain"/>
    <property type="match status" value="1"/>
</dbReference>
<evidence type="ECO:0000259" key="5">
    <source>
        <dbReference type="Pfam" id="PF00891"/>
    </source>
</evidence>
<dbReference type="InterPro" id="IPR001077">
    <property type="entry name" value="COMT_C"/>
</dbReference>
<dbReference type="Pfam" id="PF08100">
    <property type="entry name" value="Dimerisation"/>
    <property type="match status" value="1"/>
</dbReference>
<evidence type="ECO:0008006" key="9">
    <source>
        <dbReference type="Google" id="ProtNLM"/>
    </source>
</evidence>
<protein>
    <recommendedName>
        <fullName evidence="9">O-methyltransferase domain-containing protein</fullName>
    </recommendedName>
</protein>
<dbReference type="Gene3D" id="3.40.50.150">
    <property type="entry name" value="Vaccinia Virus protein VP39"/>
    <property type="match status" value="1"/>
</dbReference>